<comment type="caution">
    <text evidence="2">The sequence shown here is derived from an EMBL/GenBank/DDBJ whole genome shotgun (WGS) entry which is preliminary data.</text>
</comment>
<organism evidence="2 3">
    <name type="scientific">Botrytis byssoidea</name>
    <dbReference type="NCBI Taxonomy" id="139641"/>
    <lineage>
        <taxon>Eukaryota</taxon>
        <taxon>Fungi</taxon>
        <taxon>Dikarya</taxon>
        <taxon>Ascomycota</taxon>
        <taxon>Pezizomycotina</taxon>
        <taxon>Leotiomycetes</taxon>
        <taxon>Helotiales</taxon>
        <taxon>Sclerotiniaceae</taxon>
        <taxon>Botrytis</taxon>
    </lineage>
</organism>
<feature type="domain" description="2EXR" evidence="1">
    <location>
        <begin position="16"/>
        <end position="110"/>
    </location>
</feature>
<evidence type="ECO:0000259" key="1">
    <source>
        <dbReference type="Pfam" id="PF20150"/>
    </source>
</evidence>
<dbReference type="GeneID" id="62148005"/>
<evidence type="ECO:0000313" key="2">
    <source>
        <dbReference type="EMBL" id="KAF7947167.1"/>
    </source>
</evidence>
<dbReference type="Proteomes" id="UP000710849">
    <property type="component" value="Unassembled WGS sequence"/>
</dbReference>
<dbReference type="PANTHER" id="PTHR35910">
    <property type="entry name" value="2EXR DOMAIN-CONTAINING PROTEIN"/>
    <property type="match status" value="1"/>
</dbReference>
<dbReference type="AlphaFoldDB" id="A0A9P5IMM0"/>
<sequence length="185" mass="20804">MTSVSAPVVSDRNATFYSFPRLPLEIQRMIWRAALPGPRNVALKRFCLKAPEYPIVLMQEPLEGMRPETQIQQFSTLARESLEVASETYTLTFGSLGVGPRTWFNYDIDLVHLDMSFIGMIVKNVCDNIANVIGMPAATIEFLSLDEIDDLDDATEGVFVKPEVDGISPSMRLNIDLMKKYRHSS</sequence>
<dbReference type="RefSeq" id="XP_038734372.1">
    <property type="nucleotide sequence ID" value="XM_038874928.1"/>
</dbReference>
<dbReference type="InterPro" id="IPR045518">
    <property type="entry name" value="2EXR"/>
</dbReference>
<dbReference type="PANTHER" id="PTHR35910:SF1">
    <property type="entry name" value="2EXR DOMAIN-CONTAINING PROTEIN"/>
    <property type="match status" value="1"/>
</dbReference>
<protein>
    <recommendedName>
        <fullName evidence="1">2EXR domain-containing protein</fullName>
    </recommendedName>
</protein>
<dbReference type="EMBL" id="RCSW01000007">
    <property type="protein sequence ID" value="KAF7947167.1"/>
    <property type="molecule type" value="Genomic_DNA"/>
</dbReference>
<accession>A0A9P5IMM0</accession>
<proteinExistence type="predicted"/>
<keyword evidence="3" id="KW-1185">Reference proteome</keyword>
<reference evidence="2 3" key="1">
    <citation type="journal article" date="2020" name="Genome Biol. Evol.">
        <title>Comparative genomics of Sclerotiniaceae.</title>
        <authorList>
            <person name="Valero Jimenez C.A."/>
            <person name="Steentjes M."/>
            <person name="Scholten O.E."/>
            <person name="Van Kan J.A.L."/>
        </authorList>
    </citation>
    <scope>NUCLEOTIDE SEQUENCE [LARGE SCALE GENOMIC DNA]</scope>
    <source>
        <strain evidence="2 3">MUCL 94</strain>
    </source>
</reference>
<name>A0A9P5IMM0_9HELO</name>
<gene>
    <name evidence="2" type="ORF">EAE97_004416</name>
</gene>
<evidence type="ECO:0000313" key="3">
    <source>
        <dbReference type="Proteomes" id="UP000710849"/>
    </source>
</evidence>
<dbReference type="Pfam" id="PF20150">
    <property type="entry name" value="2EXR"/>
    <property type="match status" value="1"/>
</dbReference>